<proteinExistence type="predicted"/>
<keyword evidence="3" id="KW-1185">Reference proteome</keyword>
<evidence type="ECO:0000313" key="3">
    <source>
        <dbReference type="Proteomes" id="UP000662572"/>
    </source>
</evidence>
<organism evidence="2 3">
    <name type="scientific">Asticcacaulis endophyticus</name>
    <dbReference type="NCBI Taxonomy" id="1395890"/>
    <lineage>
        <taxon>Bacteria</taxon>
        <taxon>Pseudomonadati</taxon>
        <taxon>Pseudomonadota</taxon>
        <taxon>Alphaproteobacteria</taxon>
        <taxon>Caulobacterales</taxon>
        <taxon>Caulobacteraceae</taxon>
        <taxon>Asticcacaulis</taxon>
    </lineage>
</organism>
<dbReference type="Gene3D" id="3.40.50.1010">
    <property type="entry name" value="5'-nuclease"/>
    <property type="match status" value="1"/>
</dbReference>
<dbReference type="AlphaFoldDB" id="A0A918QDR9"/>
<sequence>MIAIDANSLSLLINPSANAPLDPATGNVVTRIKERFDFFQTKLAKEQETLLIPTPVLSEILIFAGDSAPLILERLHKSARFKIVPFDERAAVELAIIHRAAIASGDKKGGSDESWTKIKFDRQIVAIAKVNGADTIYSDDKNLANFAKLADLNVVRVWEMELPPQSDQIELTFPSD</sequence>
<dbReference type="Pfam" id="PF01850">
    <property type="entry name" value="PIN"/>
    <property type="match status" value="1"/>
</dbReference>
<evidence type="ECO:0000313" key="2">
    <source>
        <dbReference type="EMBL" id="GGZ43169.1"/>
    </source>
</evidence>
<dbReference type="InterPro" id="IPR002716">
    <property type="entry name" value="PIN_dom"/>
</dbReference>
<protein>
    <recommendedName>
        <fullName evidence="1">PIN domain-containing protein</fullName>
    </recommendedName>
</protein>
<dbReference type="RefSeq" id="WP_189488560.1">
    <property type="nucleotide sequence ID" value="NZ_BMZB01000006.1"/>
</dbReference>
<gene>
    <name evidence="2" type="ORF">GCM10011273_32470</name>
</gene>
<comment type="caution">
    <text evidence="2">The sequence shown here is derived from an EMBL/GenBank/DDBJ whole genome shotgun (WGS) entry which is preliminary data.</text>
</comment>
<evidence type="ECO:0000259" key="1">
    <source>
        <dbReference type="Pfam" id="PF01850"/>
    </source>
</evidence>
<dbReference type="SUPFAM" id="SSF88723">
    <property type="entry name" value="PIN domain-like"/>
    <property type="match status" value="1"/>
</dbReference>
<dbReference type="InterPro" id="IPR029060">
    <property type="entry name" value="PIN-like_dom_sf"/>
</dbReference>
<reference evidence="2" key="1">
    <citation type="journal article" date="2014" name="Int. J. Syst. Evol. Microbiol.">
        <title>Complete genome sequence of Corynebacterium casei LMG S-19264T (=DSM 44701T), isolated from a smear-ripened cheese.</title>
        <authorList>
            <consortium name="US DOE Joint Genome Institute (JGI-PGF)"/>
            <person name="Walter F."/>
            <person name="Albersmeier A."/>
            <person name="Kalinowski J."/>
            <person name="Ruckert C."/>
        </authorList>
    </citation>
    <scope>NUCLEOTIDE SEQUENCE</scope>
    <source>
        <strain evidence="2">KCTC 32296</strain>
    </source>
</reference>
<dbReference type="Proteomes" id="UP000662572">
    <property type="component" value="Unassembled WGS sequence"/>
</dbReference>
<reference evidence="2" key="2">
    <citation type="submission" date="2020-09" db="EMBL/GenBank/DDBJ databases">
        <authorList>
            <person name="Sun Q."/>
            <person name="Kim S."/>
        </authorList>
    </citation>
    <scope>NUCLEOTIDE SEQUENCE</scope>
    <source>
        <strain evidence="2">KCTC 32296</strain>
    </source>
</reference>
<feature type="domain" description="PIN" evidence="1">
    <location>
        <begin position="39"/>
        <end position="148"/>
    </location>
</feature>
<accession>A0A918QDR9</accession>
<name>A0A918QDR9_9CAUL</name>
<dbReference type="EMBL" id="BMZB01000006">
    <property type="protein sequence ID" value="GGZ43169.1"/>
    <property type="molecule type" value="Genomic_DNA"/>
</dbReference>